<keyword evidence="1" id="KW-0812">Transmembrane</keyword>
<keyword evidence="1" id="KW-0472">Membrane</keyword>
<accession>A0A645JIN9</accession>
<comment type="caution">
    <text evidence="2">The sequence shown here is derived from an EMBL/GenBank/DDBJ whole genome shotgun (WGS) entry which is preliminary data.</text>
</comment>
<sequence length="104" mass="11548">MALFPLGAYFPGYTLTAALTGLTYGLLLYRRPKSWGRILTAVLIVGLVLNLGLNTVWIQMTTGKAYMALLVPRVVKSLTMVPIMTLLIRFAWEKLCPLATKFAE</sequence>
<feature type="transmembrane region" description="Helical" evidence="1">
    <location>
        <begin position="70"/>
        <end position="92"/>
    </location>
</feature>
<evidence type="ECO:0000313" key="2">
    <source>
        <dbReference type="EMBL" id="MPN63092.1"/>
    </source>
</evidence>
<feature type="transmembrane region" description="Helical" evidence="1">
    <location>
        <begin position="6"/>
        <end position="29"/>
    </location>
</feature>
<organism evidence="2">
    <name type="scientific">bioreactor metagenome</name>
    <dbReference type="NCBI Taxonomy" id="1076179"/>
    <lineage>
        <taxon>unclassified sequences</taxon>
        <taxon>metagenomes</taxon>
        <taxon>ecological metagenomes</taxon>
    </lineage>
</organism>
<dbReference type="EMBL" id="VSSQ01141993">
    <property type="protein sequence ID" value="MPN63092.1"/>
    <property type="molecule type" value="Genomic_DNA"/>
</dbReference>
<evidence type="ECO:0000256" key="1">
    <source>
        <dbReference type="SAM" id="Phobius"/>
    </source>
</evidence>
<feature type="transmembrane region" description="Helical" evidence="1">
    <location>
        <begin position="38"/>
        <end position="58"/>
    </location>
</feature>
<protein>
    <submittedName>
        <fullName evidence="2">Folate transporter FolT</fullName>
    </submittedName>
</protein>
<name>A0A645JIN9_9ZZZZ</name>
<reference evidence="2" key="1">
    <citation type="submission" date="2019-08" db="EMBL/GenBank/DDBJ databases">
        <authorList>
            <person name="Kucharzyk K."/>
            <person name="Murdoch R.W."/>
            <person name="Higgins S."/>
            <person name="Loffler F."/>
        </authorList>
    </citation>
    <scope>NUCLEOTIDE SEQUENCE</scope>
</reference>
<gene>
    <name evidence="2" type="primary">folT_5</name>
    <name evidence="2" type="ORF">SDC9_210846</name>
</gene>
<dbReference type="NCBIfam" id="TIGR04518">
    <property type="entry name" value="ECF_S_folT_fam"/>
    <property type="match status" value="1"/>
</dbReference>
<keyword evidence="1" id="KW-1133">Transmembrane helix</keyword>
<dbReference type="Gene3D" id="1.10.1760.20">
    <property type="match status" value="1"/>
</dbReference>
<dbReference type="AlphaFoldDB" id="A0A645JIN9"/>
<proteinExistence type="predicted"/>
<dbReference type="InterPro" id="IPR030949">
    <property type="entry name" value="ECF_S_folate_fam"/>
</dbReference>